<name>A0A3S5AXX9_9PLAT</name>
<dbReference type="Proteomes" id="UP000784294">
    <property type="component" value="Unassembled WGS sequence"/>
</dbReference>
<proteinExistence type="predicted"/>
<dbReference type="EMBL" id="CAAALY010122260">
    <property type="protein sequence ID" value="VEL31429.1"/>
    <property type="molecule type" value="Genomic_DNA"/>
</dbReference>
<gene>
    <name evidence="2" type="ORF">PXEA_LOCUS24869</name>
</gene>
<organism evidence="2 3">
    <name type="scientific">Protopolystoma xenopodis</name>
    <dbReference type="NCBI Taxonomy" id="117903"/>
    <lineage>
        <taxon>Eukaryota</taxon>
        <taxon>Metazoa</taxon>
        <taxon>Spiralia</taxon>
        <taxon>Lophotrochozoa</taxon>
        <taxon>Platyhelminthes</taxon>
        <taxon>Monogenea</taxon>
        <taxon>Polyopisthocotylea</taxon>
        <taxon>Polystomatidea</taxon>
        <taxon>Polystomatidae</taxon>
        <taxon>Protopolystoma</taxon>
    </lineage>
</organism>
<sequence>MHSFCHICNRPTCPRCLSCYFGRVPGLWYNEQSPKTSDPPGITPVNGQYNS</sequence>
<evidence type="ECO:0000313" key="2">
    <source>
        <dbReference type="EMBL" id="VEL31429.1"/>
    </source>
</evidence>
<accession>A0A3S5AXX9</accession>
<evidence type="ECO:0000313" key="3">
    <source>
        <dbReference type="Proteomes" id="UP000784294"/>
    </source>
</evidence>
<reference evidence="2" key="1">
    <citation type="submission" date="2018-11" db="EMBL/GenBank/DDBJ databases">
        <authorList>
            <consortium name="Pathogen Informatics"/>
        </authorList>
    </citation>
    <scope>NUCLEOTIDE SEQUENCE</scope>
</reference>
<protein>
    <submittedName>
        <fullName evidence="2">Uncharacterized protein</fullName>
    </submittedName>
</protein>
<evidence type="ECO:0000256" key="1">
    <source>
        <dbReference type="SAM" id="MobiDB-lite"/>
    </source>
</evidence>
<comment type="caution">
    <text evidence="2">The sequence shown here is derived from an EMBL/GenBank/DDBJ whole genome shotgun (WGS) entry which is preliminary data.</text>
</comment>
<feature type="non-terminal residue" evidence="2">
    <location>
        <position position="1"/>
    </location>
</feature>
<dbReference type="AlphaFoldDB" id="A0A3S5AXX9"/>
<keyword evidence="3" id="KW-1185">Reference proteome</keyword>
<feature type="region of interest" description="Disordered" evidence="1">
    <location>
        <begin position="32"/>
        <end position="51"/>
    </location>
</feature>